<dbReference type="RefSeq" id="WP_103967074.1">
    <property type="nucleotide sequence ID" value="NZ_FNUX01000021.1"/>
</dbReference>
<sequence length="74" mass="8525">MPGIQDDPKSLIEQKYYFGINDPLVGDYRTQEAFNPNVMSIYNAWNRYSIKARGAIARGQTSLYLRQLVNILNI</sequence>
<dbReference type="Proteomes" id="UP000236753">
    <property type="component" value="Unassembled WGS sequence"/>
</dbReference>
<gene>
    <name evidence="1" type="ORF">SAMN05216334_1217</name>
</gene>
<organism evidence="1 2">
    <name type="scientific">Nitrosomonas ureae</name>
    <dbReference type="NCBI Taxonomy" id="44577"/>
    <lineage>
        <taxon>Bacteria</taxon>
        <taxon>Pseudomonadati</taxon>
        <taxon>Pseudomonadota</taxon>
        <taxon>Betaproteobacteria</taxon>
        <taxon>Nitrosomonadales</taxon>
        <taxon>Nitrosomonadaceae</taxon>
        <taxon>Nitrosomonas</taxon>
    </lineage>
</organism>
<proteinExistence type="predicted"/>
<dbReference type="EMBL" id="FNUX01000021">
    <property type="protein sequence ID" value="SEG02619.1"/>
    <property type="molecule type" value="Genomic_DNA"/>
</dbReference>
<protein>
    <submittedName>
        <fullName evidence="1">Uncharacterized protein</fullName>
    </submittedName>
</protein>
<name>A0A1H5WSQ7_9PROT</name>
<reference evidence="1 2" key="1">
    <citation type="submission" date="2016-10" db="EMBL/GenBank/DDBJ databases">
        <authorList>
            <person name="de Groot N.N."/>
        </authorList>
    </citation>
    <scope>NUCLEOTIDE SEQUENCE [LARGE SCALE GENOMIC DNA]</scope>
    <source>
        <strain evidence="1 2">Nm13</strain>
    </source>
</reference>
<dbReference type="OrthoDB" id="9805202at2"/>
<dbReference type="AlphaFoldDB" id="A0A1H5WSQ7"/>
<accession>A0A1H5WSQ7</accession>
<evidence type="ECO:0000313" key="2">
    <source>
        <dbReference type="Proteomes" id="UP000236753"/>
    </source>
</evidence>
<evidence type="ECO:0000313" key="1">
    <source>
        <dbReference type="EMBL" id="SEG02619.1"/>
    </source>
</evidence>